<evidence type="ECO:0000256" key="1">
    <source>
        <dbReference type="RuleBase" id="RU362082"/>
    </source>
</evidence>
<dbReference type="GO" id="GO:0016020">
    <property type="term" value="C:membrane"/>
    <property type="evidence" value="ECO:0007669"/>
    <property type="project" value="UniProtKB-SubCell"/>
</dbReference>
<keyword evidence="1" id="KW-0472">Membrane</keyword>
<dbReference type="Pfam" id="PF12409">
    <property type="entry name" value="P5-ATPase"/>
    <property type="match status" value="1"/>
</dbReference>
<keyword evidence="1" id="KW-1133">Transmembrane helix</keyword>
<keyword evidence="1" id="KW-0547">Nucleotide-binding</keyword>
<keyword evidence="1" id="KW-0067">ATP-binding</keyword>
<dbReference type="OrthoDB" id="6629161at2759"/>
<dbReference type="EC" id="7.2.2.-" evidence="1"/>
<comment type="similarity">
    <text evidence="1">Belongs to the cation transport ATPase (P-type) (TC 3.A.3) family. Type V subfamily.</text>
</comment>
<dbReference type="GO" id="GO:0005524">
    <property type="term" value="F:ATP binding"/>
    <property type="evidence" value="ECO:0007669"/>
    <property type="project" value="UniProtKB-UniRule"/>
</dbReference>
<comment type="caution">
    <text evidence="3">The sequence shown here is derived from an EMBL/GenBank/DDBJ whole genome shotgun (WGS) entry which is preliminary data.</text>
</comment>
<dbReference type="EMBL" id="VYZN01000015">
    <property type="protein sequence ID" value="KAE9538884.1"/>
    <property type="molecule type" value="Genomic_DNA"/>
</dbReference>
<comment type="catalytic activity">
    <reaction evidence="1">
        <text>ATP + H2O = ADP + phosphate + H(+)</text>
        <dbReference type="Rhea" id="RHEA:13065"/>
        <dbReference type="ChEBI" id="CHEBI:15377"/>
        <dbReference type="ChEBI" id="CHEBI:15378"/>
        <dbReference type="ChEBI" id="CHEBI:30616"/>
        <dbReference type="ChEBI" id="CHEBI:43474"/>
        <dbReference type="ChEBI" id="CHEBI:456216"/>
    </reaction>
</comment>
<comment type="caution">
    <text evidence="1">Lacks conserved residue(s) required for the propagation of feature annotation.</text>
</comment>
<dbReference type="GO" id="GO:0019829">
    <property type="term" value="F:ATPase-coupled monoatomic cation transmembrane transporter activity"/>
    <property type="evidence" value="ECO:0007669"/>
    <property type="project" value="UniProtKB-UniRule"/>
</dbReference>
<evidence type="ECO:0000313" key="4">
    <source>
        <dbReference type="Proteomes" id="UP000475862"/>
    </source>
</evidence>
<protein>
    <recommendedName>
        <fullName evidence="1">Cation-transporting ATPase</fullName>
        <ecNumber evidence="1">7.2.2.-</ecNumber>
    </recommendedName>
</protein>
<keyword evidence="1" id="KW-1278">Translocase</keyword>
<keyword evidence="1" id="KW-0460">Magnesium</keyword>
<sequence>MASNENCPTVDTGAVFKHNGFNTNSKKEPIISDNSLLNAGEDDEMEIYGYKRSGPMAVIIWILIFLTLGFLRLLFHWWPHWVMYAMYKRCPLNKAERVLIVESYEGMYKSYFVRPVKNVSIKKINKEELLMVNNISKSDSNGVEENPVELEIKSIRIHLNDGSYQGLFHFDIKKKK</sequence>
<organism evidence="3 4">
    <name type="scientific">Aphis glycines</name>
    <name type="common">Soybean aphid</name>
    <dbReference type="NCBI Taxonomy" id="307491"/>
    <lineage>
        <taxon>Eukaryota</taxon>
        <taxon>Metazoa</taxon>
        <taxon>Ecdysozoa</taxon>
        <taxon>Arthropoda</taxon>
        <taxon>Hexapoda</taxon>
        <taxon>Insecta</taxon>
        <taxon>Pterygota</taxon>
        <taxon>Neoptera</taxon>
        <taxon>Paraneoptera</taxon>
        <taxon>Hemiptera</taxon>
        <taxon>Sternorrhyncha</taxon>
        <taxon>Aphidomorpha</taxon>
        <taxon>Aphidoidea</taxon>
        <taxon>Aphididae</taxon>
        <taxon>Aphidini</taxon>
        <taxon>Aphis</taxon>
        <taxon>Aphis</taxon>
    </lineage>
</organism>
<accession>A0A6G0TUH8</accession>
<proteinExistence type="inferred from homology"/>
<dbReference type="AlphaFoldDB" id="A0A6G0TUH8"/>
<gene>
    <name evidence="3" type="ORF">AGLY_005466</name>
</gene>
<feature type="transmembrane region" description="Helical" evidence="1">
    <location>
        <begin position="58"/>
        <end position="78"/>
    </location>
</feature>
<evidence type="ECO:0000259" key="2">
    <source>
        <dbReference type="Pfam" id="PF12409"/>
    </source>
</evidence>
<name>A0A6G0TUH8_APHGL</name>
<reference evidence="3 4" key="1">
    <citation type="submission" date="2019-08" db="EMBL/GenBank/DDBJ databases">
        <title>The genome of the soybean aphid Biotype 1, its phylome, world population structure and adaptation to the North American continent.</title>
        <authorList>
            <person name="Giordano R."/>
            <person name="Donthu R.K."/>
            <person name="Hernandez A.G."/>
            <person name="Wright C.L."/>
            <person name="Zimin A.V."/>
        </authorList>
    </citation>
    <scope>NUCLEOTIDE SEQUENCE [LARGE SCALE GENOMIC DNA]</scope>
    <source>
        <tissue evidence="3">Whole aphids</tissue>
    </source>
</reference>
<keyword evidence="4" id="KW-1185">Reference proteome</keyword>
<evidence type="ECO:0000313" key="3">
    <source>
        <dbReference type="EMBL" id="KAE9538884.1"/>
    </source>
</evidence>
<dbReference type="InterPro" id="IPR047819">
    <property type="entry name" value="P5A-ATPase_N"/>
</dbReference>
<dbReference type="GO" id="GO:0046872">
    <property type="term" value="F:metal ion binding"/>
    <property type="evidence" value="ECO:0007669"/>
    <property type="project" value="UniProtKB-UniRule"/>
</dbReference>
<comment type="subcellular location">
    <subcellularLocation>
        <location evidence="1">Membrane</location>
        <topology evidence="1">Multi-pass membrane protein</topology>
    </subcellularLocation>
</comment>
<feature type="domain" description="P5B-type ATPase N-terminal" evidence="2">
    <location>
        <begin position="41"/>
        <end position="133"/>
    </location>
</feature>
<dbReference type="Proteomes" id="UP000475862">
    <property type="component" value="Unassembled WGS sequence"/>
</dbReference>
<keyword evidence="1" id="KW-0812">Transmembrane</keyword>
<keyword evidence="1" id="KW-0479">Metal-binding</keyword>